<feature type="domain" description="pPIWI-RE module N-terminal" evidence="2">
    <location>
        <begin position="42"/>
        <end position="459"/>
    </location>
</feature>
<dbReference type="Pfam" id="PF13032">
    <property type="entry name" value="RNaseH_pPIWI_RE"/>
    <property type="match status" value="1"/>
</dbReference>
<evidence type="ECO:0000259" key="2">
    <source>
        <dbReference type="Pfam" id="PF13111"/>
    </source>
</evidence>
<dbReference type="InterPro" id="IPR025085">
    <property type="entry name" value="pPIWI_RE_X"/>
</dbReference>
<evidence type="ECO:0000259" key="1">
    <source>
        <dbReference type="Pfam" id="PF13032"/>
    </source>
</evidence>
<dbReference type="InterPro" id="IPR024996">
    <property type="entry name" value="RNaseH_pPIWI_RE"/>
</dbReference>
<reference evidence="4 5" key="1">
    <citation type="journal article" date="2022" name="Front. Microbiol.">
        <title>High genomic differentiation and limited gene flow indicate recent cryptic speciation within the genus Laspinema (cyanobacteria).</title>
        <authorList>
            <person name="Stanojkovic A."/>
            <person name="Skoupy S."/>
            <person name="Skaloud P."/>
            <person name="Dvorak P."/>
        </authorList>
    </citation>
    <scope>NUCLEOTIDE SEQUENCE [LARGE SCALE GENOMIC DNA]</scope>
    <source>
        <strain evidence="4 5">D3b</strain>
    </source>
</reference>
<name>A0ABT2N4W1_9CYAN</name>
<dbReference type="RefSeq" id="WP_261235186.1">
    <property type="nucleotide sequence ID" value="NZ_JAMXFA010000008.1"/>
</dbReference>
<dbReference type="Proteomes" id="UP001525961">
    <property type="component" value="Unassembled WGS sequence"/>
</dbReference>
<proteinExistence type="predicted"/>
<dbReference type="Pfam" id="PF18157">
    <property type="entry name" value="MID_pPIWI_RE"/>
    <property type="match status" value="1"/>
</dbReference>
<dbReference type="Pfam" id="PF13111">
    <property type="entry name" value="pPIWI_RE_X"/>
    <property type="match status" value="1"/>
</dbReference>
<dbReference type="InterPro" id="IPR040496">
    <property type="entry name" value="MID_pPIWI_RE"/>
</dbReference>
<protein>
    <submittedName>
        <fullName evidence="4">RNaseH domain-containing protein</fullName>
    </submittedName>
</protein>
<keyword evidence="5" id="KW-1185">Reference proteome</keyword>
<dbReference type="EMBL" id="JAMXFA010000008">
    <property type="protein sequence ID" value="MCT7977723.1"/>
    <property type="molecule type" value="Genomic_DNA"/>
</dbReference>
<gene>
    <name evidence="4" type="ORF">NG792_08400</name>
</gene>
<organism evidence="4 5">
    <name type="scientific">Laspinema olomoucense D3b</name>
    <dbReference type="NCBI Taxonomy" id="2953688"/>
    <lineage>
        <taxon>Bacteria</taxon>
        <taxon>Bacillati</taxon>
        <taxon>Cyanobacteriota</taxon>
        <taxon>Cyanophyceae</taxon>
        <taxon>Oscillatoriophycideae</taxon>
        <taxon>Oscillatoriales</taxon>
        <taxon>Laspinemataceae</taxon>
        <taxon>Laspinema</taxon>
        <taxon>Laspinema olomoucense</taxon>
    </lineage>
</organism>
<accession>A0ABT2N4W1</accession>
<feature type="domain" description="pPIWI-RE RNaseH" evidence="1">
    <location>
        <begin position="726"/>
        <end position="1054"/>
    </location>
</feature>
<evidence type="ECO:0000313" key="5">
    <source>
        <dbReference type="Proteomes" id="UP001525961"/>
    </source>
</evidence>
<feature type="domain" description="Prokaryotic pPIWI-RE MID" evidence="3">
    <location>
        <begin position="549"/>
        <end position="706"/>
    </location>
</feature>
<sequence length="1076" mass="122111">MNDEIFDNIQVEDEEMTQTTLQSDTLYISLGKPTSLKIIPLAFTVPDCLKPVIVEGFNLAWTKKALGILAEIQKATGCSGNTTAKNLPYASLRGFLEVGLNDLGRIQSNVGLNLFDLNGKLGQDPIPFAYLNGGNFEAIRKALRPILNEWLTGYFNPFAEQEGVASEVVDRLNNLYEEENLLSLAPLESQVIPWNWSKQTGTTHHEDRYDYRALVDYVARAIAGNEIFQGLGPMKRVVSAHGSFTTGMAELITKPIALSQKAGEFSLVVKLEIVTYPSLHQPLLKIDVTKRRWFTNLKPPRFNFGNISGFVFSENYSDRAFSYKVLCQSEKQGKEKIWHWKIDKDFEVLRRKLHLPLKTTEGQDINPEQIALGKASTDSCKVMLTYRNGLQEGKHGIKVGVPEIDKLEAFEAISNLLKPLGFEPFQRYSEINWKSKKGHPSKLDKTVSRMINLPTLVSAVLEHLEESGDGDFTSSYIENLDDKQLKPLNQLLKKHFSINLSDIMGERKSLEFNGKTKKQFQELIKMIEANQKIIRKLYPNQRPSLIIFYEDELQREMKLLEAIVQVLWNGAIEVMPNRLPANTHGPRTLLPGANLKAQERSRERIKAWEPIVQQLALRKQRTFCLVLARKFYPDPNKKGKYNPDDRVNKPSTHQALADLAGSCVQFILPIKTNKNKENLKLDNFFHRGQSALKDLLYAHSGWLDDVKQKVDHWLEATPIAQRPKEIIGITIVRKQKGRTRGSIESTFLPIAVRLKVETGECELCCAWEKGGNLETTPWRKFPDAIAFISKISPVKLGANKEARQNHFMKFTKEIISTSVDEGNQPVVMIDSSNCVQLWPWLSDRQLDAHHINFTTYSRSPLYQHMEQEWQGVRLIRLRQDLAPGIIDKKERSFVETSLEDTRTKKELKTLKANYQIPSASSKTGLFRLSAPNETGCSAYLSVGKTTIHTRKRGLSCYRETEIDVPVKNADASEGKVEKKAGSEVCQIGTTPPFTGQFPTPNPLEIVITLKQSEDDCDRLAGLVESLRYSFGHYDDWSSLPAPLFFERVVRDYISEFALDNLDNQPEDEEDDDSDHE</sequence>
<evidence type="ECO:0000259" key="3">
    <source>
        <dbReference type="Pfam" id="PF18157"/>
    </source>
</evidence>
<evidence type="ECO:0000313" key="4">
    <source>
        <dbReference type="EMBL" id="MCT7977723.1"/>
    </source>
</evidence>
<comment type="caution">
    <text evidence="4">The sequence shown here is derived from an EMBL/GenBank/DDBJ whole genome shotgun (WGS) entry which is preliminary data.</text>
</comment>